<dbReference type="InterPro" id="IPR029058">
    <property type="entry name" value="AB_hydrolase_fold"/>
</dbReference>
<keyword evidence="2" id="KW-1185">Reference proteome</keyword>
<evidence type="ECO:0000313" key="2">
    <source>
        <dbReference type="Proteomes" id="UP000474296"/>
    </source>
</evidence>
<gene>
    <name evidence="1" type="ORF">GWK10_00770</name>
</gene>
<dbReference type="PANTHER" id="PTHR35560">
    <property type="entry name" value="BLL0132 PROTEIN"/>
    <property type="match status" value="1"/>
</dbReference>
<protein>
    <recommendedName>
        <fullName evidence="3">Alpha/beta hydrolase</fullName>
    </recommendedName>
</protein>
<dbReference type="Proteomes" id="UP000474296">
    <property type="component" value="Unassembled WGS sequence"/>
</dbReference>
<dbReference type="Gene3D" id="3.40.50.1820">
    <property type="entry name" value="alpha/beta hydrolase"/>
    <property type="match status" value="1"/>
</dbReference>
<evidence type="ECO:0008006" key="3">
    <source>
        <dbReference type="Google" id="ProtNLM"/>
    </source>
</evidence>
<dbReference type="SUPFAM" id="SSF53474">
    <property type="entry name" value="alpha/beta-Hydrolases"/>
    <property type="match status" value="1"/>
</dbReference>
<dbReference type="EMBL" id="JAABOQ010000001">
    <property type="protein sequence ID" value="NER15721.1"/>
    <property type="molecule type" value="Genomic_DNA"/>
</dbReference>
<proteinExistence type="predicted"/>
<organism evidence="1 2">
    <name type="scientific">Spongiivirga citrea</name>
    <dbReference type="NCBI Taxonomy" id="1481457"/>
    <lineage>
        <taxon>Bacteria</taxon>
        <taxon>Pseudomonadati</taxon>
        <taxon>Bacteroidota</taxon>
        <taxon>Flavobacteriia</taxon>
        <taxon>Flavobacteriales</taxon>
        <taxon>Flavobacteriaceae</taxon>
        <taxon>Spongiivirga</taxon>
    </lineage>
</organism>
<comment type="caution">
    <text evidence="1">The sequence shown here is derived from an EMBL/GenBank/DDBJ whole genome shotgun (WGS) entry which is preliminary data.</text>
</comment>
<name>A0A6M0CDC7_9FLAO</name>
<accession>A0A6M0CDC7</accession>
<dbReference type="PANTHER" id="PTHR35560:SF3">
    <property type="entry name" value="PEPTIDASE S9 PROLYL OLIGOPEPTIDASE CATALYTIC DOMAIN-CONTAINING PROTEIN"/>
    <property type="match status" value="1"/>
</dbReference>
<reference evidence="1 2" key="1">
    <citation type="submission" date="2020-01" db="EMBL/GenBank/DDBJ databases">
        <title>Spongiivirga citrea KCTC 32990T.</title>
        <authorList>
            <person name="Wang G."/>
        </authorList>
    </citation>
    <scope>NUCLEOTIDE SEQUENCE [LARGE SCALE GENOMIC DNA]</scope>
    <source>
        <strain evidence="1 2">KCTC 32990</strain>
    </source>
</reference>
<evidence type="ECO:0000313" key="1">
    <source>
        <dbReference type="EMBL" id="NER15721.1"/>
    </source>
</evidence>
<dbReference type="AlphaFoldDB" id="A0A6M0CDC7"/>
<sequence length="318" mass="35934">MDLIAKSKTPSFDDLITKNIELNTGSGSFTIEDTKKAERRAIQIFYHKPKNFTTESKILIVVPGAGRNGDSYRDAWIEESEKYGVLVISPKYPENYYAFKDYHLGGLISNPNMRESITYANNSNNVTLDEDKFSFEINTDAKTLLFDDFDRIFELVVEATNSNQTTYDIFGHSAGGQILHRFVLFYPENKANHIIAANSGFYTMPDTSTALPFGIKDTHLNEENLKVSFKNKLVVYLGAQDDENETGGTLLRSATVDKQGLGRLSRGKHFYEFAEELSKNMNTPFNWSINVVPNSGHDHRKMGDAAARFLYENQSTIK</sequence>